<name>A0A7Z2W0I2_9BURK</name>
<dbReference type="Proteomes" id="UP000502415">
    <property type="component" value="Chromosome"/>
</dbReference>
<protein>
    <submittedName>
        <fullName evidence="1">Uncharacterized protein</fullName>
    </submittedName>
</protein>
<dbReference type="AlphaFoldDB" id="A0A7Z2W0I2"/>
<organism evidence="1 2">
    <name type="scientific">Massilia forsythiae</name>
    <dbReference type="NCBI Taxonomy" id="2728020"/>
    <lineage>
        <taxon>Bacteria</taxon>
        <taxon>Pseudomonadati</taxon>
        <taxon>Pseudomonadota</taxon>
        <taxon>Betaproteobacteria</taxon>
        <taxon>Burkholderiales</taxon>
        <taxon>Oxalobacteraceae</taxon>
        <taxon>Telluria group</taxon>
        <taxon>Massilia</taxon>
    </lineage>
</organism>
<keyword evidence="2" id="KW-1185">Reference proteome</keyword>
<dbReference type="KEGG" id="mfy:HH212_21025"/>
<accession>A0A7Z2W0I2</accession>
<dbReference type="EMBL" id="CP051685">
    <property type="protein sequence ID" value="QJE02195.1"/>
    <property type="molecule type" value="Genomic_DNA"/>
</dbReference>
<evidence type="ECO:0000313" key="1">
    <source>
        <dbReference type="EMBL" id="QJE02195.1"/>
    </source>
</evidence>
<evidence type="ECO:0000313" key="2">
    <source>
        <dbReference type="Proteomes" id="UP000502415"/>
    </source>
</evidence>
<proteinExistence type="predicted"/>
<sequence length="215" mass="24474">MHSHPMLDLPPPDTLKCIMQSLSMLDAILEEEWEFRYFSFDSSWSLDTQMGSMRNGQGDDLFAVFDPTGCFIRGFDHEAAMSPWALNPPKIWPGVLEHVPKQFSSSLTEPAFHMEDTTFCLWFLADAQAWNQGQIAYPLASDPDGSSWMLSYYMGGPQTYRDFAEHYYEVDIPAEVIARFYKHEPLSSALIQALGSRRSYDQLVVEAATIGYPTF</sequence>
<gene>
    <name evidence="1" type="ORF">HH212_21025</name>
</gene>
<dbReference type="RefSeq" id="WP_170204282.1">
    <property type="nucleotide sequence ID" value="NZ_CP051685.1"/>
</dbReference>
<reference evidence="1 2" key="1">
    <citation type="submission" date="2020-04" db="EMBL/GenBank/DDBJ databases">
        <title>Genome sequencing of novel species.</title>
        <authorList>
            <person name="Heo J."/>
            <person name="Kim S.-J."/>
            <person name="Kim J.-S."/>
            <person name="Hong S.-B."/>
            <person name="Kwon S.-W."/>
        </authorList>
    </citation>
    <scope>NUCLEOTIDE SEQUENCE [LARGE SCALE GENOMIC DNA]</scope>
    <source>
        <strain evidence="1 2">GN2-R2</strain>
    </source>
</reference>